<name>A0AAX4H5W1_9ASCO</name>
<reference evidence="2 3" key="1">
    <citation type="submission" date="2023-10" db="EMBL/GenBank/DDBJ databases">
        <title>Draft Genome Sequence of Candida saopaulonensis from a very Premature Infant with Sepsis.</title>
        <authorList>
            <person name="Ning Y."/>
            <person name="Dai R."/>
            <person name="Xiao M."/>
            <person name="Xu Y."/>
            <person name="Yan Q."/>
            <person name="Zhang L."/>
        </authorList>
    </citation>
    <scope>NUCLEOTIDE SEQUENCE [LARGE SCALE GENOMIC DNA]</scope>
    <source>
        <strain evidence="2 3">19XY460</strain>
    </source>
</reference>
<keyword evidence="3" id="KW-1185">Reference proteome</keyword>
<protein>
    <recommendedName>
        <fullName evidence="1">Pre-mRNA-splicing factor SLU7 domain-containing protein</fullName>
    </recommendedName>
</protein>
<dbReference type="RefSeq" id="XP_062876248.1">
    <property type="nucleotide sequence ID" value="XM_063020178.1"/>
</dbReference>
<feature type="domain" description="Pre-mRNA-splicing factor SLU7" evidence="1">
    <location>
        <begin position="69"/>
        <end position="267"/>
    </location>
</feature>
<dbReference type="Proteomes" id="UP001338582">
    <property type="component" value="Chromosome 1"/>
</dbReference>
<organism evidence="2 3">
    <name type="scientific">Australozyma saopauloensis</name>
    <dbReference type="NCBI Taxonomy" id="291208"/>
    <lineage>
        <taxon>Eukaryota</taxon>
        <taxon>Fungi</taxon>
        <taxon>Dikarya</taxon>
        <taxon>Ascomycota</taxon>
        <taxon>Saccharomycotina</taxon>
        <taxon>Pichiomycetes</taxon>
        <taxon>Metschnikowiaceae</taxon>
        <taxon>Australozyma</taxon>
    </lineage>
</organism>
<proteinExistence type="predicted"/>
<evidence type="ECO:0000259" key="1">
    <source>
        <dbReference type="Pfam" id="PF11708"/>
    </source>
</evidence>
<accession>A0AAX4H5W1</accession>
<dbReference type="Pfam" id="PF11708">
    <property type="entry name" value="Slu7"/>
    <property type="match status" value="1"/>
</dbReference>
<sequence>MASEGSSSQYIPKFIQNVPWYYKLQKPKDEEQKEQLDAFAHQRKLGVGTDLNAAQTSESRLDAVDALDDYDAKRDHWRNNAEEQWDEIVGNWDQNKNKLKKNAYDQNDSDDTDYELEIEELGLDPKHLRSYNLEDKEERSNRDRNNVPAYIMGITANEGGKVRYGQDSLASIVLQDSEFVRESKDEKDLKKMQEFAWEKNKQHEKEQQMKQYYSEVKGEVDDTLTQTNLDYVVEASPTLLMLKAKEKEKKALAERAAKHRKLMERYG</sequence>
<gene>
    <name evidence="2" type="ORF">PUMCH_001113</name>
</gene>
<dbReference type="InterPro" id="IPR021715">
    <property type="entry name" value="Slu7_dom"/>
</dbReference>
<evidence type="ECO:0000313" key="2">
    <source>
        <dbReference type="EMBL" id="WPK23863.1"/>
    </source>
</evidence>
<dbReference type="GeneID" id="88172180"/>
<dbReference type="AlphaFoldDB" id="A0AAX4H5W1"/>
<dbReference type="EMBL" id="CP138894">
    <property type="protein sequence ID" value="WPK23863.1"/>
    <property type="molecule type" value="Genomic_DNA"/>
</dbReference>
<evidence type="ECO:0000313" key="3">
    <source>
        <dbReference type="Proteomes" id="UP001338582"/>
    </source>
</evidence>
<dbReference type="KEGG" id="asau:88172180"/>